<dbReference type="PANTHER" id="PTHR30614:SF0">
    <property type="entry name" value="L-CYSTINE TRANSPORT SYSTEM PERMEASE PROTEIN TCYL"/>
    <property type="match status" value="1"/>
</dbReference>
<dbReference type="AlphaFoldDB" id="A0A1X9SRX8"/>
<dbReference type="InterPro" id="IPR043429">
    <property type="entry name" value="ArtM/GltK/GlnP/TcyL/YhdX-like"/>
</dbReference>
<keyword evidence="7 9" id="KW-1133">Transmembrane helix</keyword>
<evidence type="ECO:0000256" key="1">
    <source>
        <dbReference type="ARBA" id="ARBA00004429"/>
    </source>
</evidence>
<dbReference type="PROSITE" id="PS50928">
    <property type="entry name" value="ABC_TM1"/>
    <property type="match status" value="1"/>
</dbReference>
<evidence type="ECO:0000313" key="12">
    <source>
        <dbReference type="Proteomes" id="UP000194309"/>
    </source>
</evidence>
<keyword evidence="12" id="KW-1185">Reference proteome</keyword>
<keyword evidence="4" id="KW-1003">Cell membrane</keyword>
<dbReference type="PANTHER" id="PTHR30614">
    <property type="entry name" value="MEMBRANE COMPONENT OF AMINO ACID ABC TRANSPORTER"/>
    <property type="match status" value="1"/>
</dbReference>
<dbReference type="InterPro" id="IPR010065">
    <property type="entry name" value="AA_ABC_transptr_permease_3TM"/>
</dbReference>
<dbReference type="Proteomes" id="UP000194309">
    <property type="component" value="Chromosome"/>
</dbReference>
<protein>
    <submittedName>
        <fullName evidence="11">Amino acid ABC transporter, permease protein</fullName>
    </submittedName>
</protein>
<feature type="transmembrane region" description="Helical" evidence="9">
    <location>
        <begin position="54"/>
        <end position="79"/>
    </location>
</feature>
<reference evidence="11 12" key="1">
    <citation type="journal article" date="2017" name="Genome Biol. Evol.">
        <title>Comparative Genomic Analysis Identifies a Campylobacter Clade Deficient in Selenium Metabolism.</title>
        <authorList>
            <person name="Miller W.G."/>
            <person name="Yee E."/>
            <person name="Lopes B.S."/>
            <person name="Chapman M.H."/>
            <person name="Huynh S."/>
            <person name="Bono J.L."/>
            <person name="Parker C.T."/>
            <person name="Strachan N.J.C."/>
            <person name="Forbes K.J."/>
        </authorList>
    </citation>
    <scope>NUCLEOTIDE SEQUENCE [LARGE SCALE GENOMIC DNA]</scope>
    <source>
        <strain evidence="11 12">NCTC 13003</strain>
    </source>
</reference>
<dbReference type="GO" id="GO:0015184">
    <property type="term" value="F:L-cystine transmembrane transporter activity"/>
    <property type="evidence" value="ECO:0007669"/>
    <property type="project" value="TreeGrafter"/>
</dbReference>
<dbReference type="CDD" id="cd06261">
    <property type="entry name" value="TM_PBP2"/>
    <property type="match status" value="1"/>
</dbReference>
<evidence type="ECO:0000256" key="9">
    <source>
        <dbReference type="RuleBase" id="RU363032"/>
    </source>
</evidence>
<dbReference type="InterPro" id="IPR035906">
    <property type="entry name" value="MetI-like_sf"/>
</dbReference>
<dbReference type="Pfam" id="PF00528">
    <property type="entry name" value="BPD_transp_1"/>
    <property type="match status" value="1"/>
</dbReference>
<gene>
    <name evidence="11" type="ORF">CIGN_0735</name>
</gene>
<evidence type="ECO:0000313" key="11">
    <source>
        <dbReference type="EMBL" id="ARQ99024.1"/>
    </source>
</evidence>
<comment type="similarity">
    <text evidence="2">Belongs to the binding-protein-dependent transport system permease family. HisMQ subfamily.</text>
</comment>
<sequence>MLVSNYIEAFLPMIKGAILYTIPLSIISFICGITIGVIVALIRINHSKNPLSNLAKAICQFYISIIRGTPLLVQLFIIFYGLPNIGITLDPFISAIIAFSLSIGAYSSETIRASILAVPKGQWEAGWSIGLTNSDTFIKIIAPQALKIALPTLSNTFIALVKDTSLASVVLVAELFRQAQTIASQNYEFLRVYSQAALIYWIICIGLGYLQTHLEAKFSKHL</sequence>
<dbReference type="Gene3D" id="1.10.3720.10">
    <property type="entry name" value="MetI-like"/>
    <property type="match status" value="1"/>
</dbReference>
<feature type="domain" description="ABC transmembrane type-1" evidence="10">
    <location>
        <begin position="18"/>
        <end position="211"/>
    </location>
</feature>
<feature type="transmembrane region" description="Helical" evidence="9">
    <location>
        <begin position="85"/>
        <end position="106"/>
    </location>
</feature>
<dbReference type="GO" id="GO:0043190">
    <property type="term" value="C:ATP-binding cassette (ABC) transporter complex"/>
    <property type="evidence" value="ECO:0007669"/>
    <property type="project" value="InterPro"/>
</dbReference>
<evidence type="ECO:0000259" key="10">
    <source>
        <dbReference type="PROSITE" id="PS50928"/>
    </source>
</evidence>
<keyword evidence="6" id="KW-0029">Amino-acid transport</keyword>
<dbReference type="SUPFAM" id="SSF161098">
    <property type="entry name" value="MetI-like"/>
    <property type="match status" value="1"/>
</dbReference>
<keyword evidence="3 9" id="KW-0813">Transport</keyword>
<keyword evidence="5 9" id="KW-0812">Transmembrane</keyword>
<dbReference type="EMBL" id="CP018788">
    <property type="protein sequence ID" value="ARQ99024.1"/>
    <property type="molecule type" value="Genomic_DNA"/>
</dbReference>
<proteinExistence type="inferred from homology"/>
<evidence type="ECO:0000256" key="6">
    <source>
        <dbReference type="ARBA" id="ARBA00022970"/>
    </source>
</evidence>
<name>A0A1X9SRX8_9BACT</name>
<accession>A0A1X9SRX8</accession>
<dbReference type="NCBIfam" id="TIGR01726">
    <property type="entry name" value="HEQRo_perm_3TM"/>
    <property type="match status" value="1"/>
</dbReference>
<keyword evidence="8 9" id="KW-0472">Membrane</keyword>
<evidence type="ECO:0000256" key="8">
    <source>
        <dbReference type="ARBA" id="ARBA00023136"/>
    </source>
</evidence>
<comment type="subcellular location">
    <subcellularLocation>
        <location evidence="1">Cell inner membrane</location>
        <topology evidence="1">Multi-pass membrane protein</topology>
    </subcellularLocation>
    <subcellularLocation>
        <location evidence="9">Cell membrane</location>
        <topology evidence="9">Multi-pass membrane protein</topology>
    </subcellularLocation>
</comment>
<feature type="transmembrane region" description="Helical" evidence="9">
    <location>
        <begin position="192"/>
        <end position="210"/>
    </location>
</feature>
<evidence type="ECO:0000256" key="4">
    <source>
        <dbReference type="ARBA" id="ARBA00022475"/>
    </source>
</evidence>
<feature type="transmembrane region" description="Helical" evidence="9">
    <location>
        <begin position="20"/>
        <end position="42"/>
    </location>
</feature>
<evidence type="ECO:0000256" key="5">
    <source>
        <dbReference type="ARBA" id="ARBA00022692"/>
    </source>
</evidence>
<evidence type="ECO:0000256" key="3">
    <source>
        <dbReference type="ARBA" id="ARBA00022448"/>
    </source>
</evidence>
<dbReference type="KEGG" id="cdev:CIGN_0735"/>
<dbReference type="InterPro" id="IPR000515">
    <property type="entry name" value="MetI-like"/>
</dbReference>
<evidence type="ECO:0000256" key="2">
    <source>
        <dbReference type="ARBA" id="ARBA00010072"/>
    </source>
</evidence>
<organism evidence="11 12">
    <name type="scientific">Campylobacter devanensis</name>
    <dbReference type="NCBI Taxonomy" id="3161138"/>
    <lineage>
        <taxon>Bacteria</taxon>
        <taxon>Pseudomonadati</taxon>
        <taxon>Campylobacterota</taxon>
        <taxon>Epsilonproteobacteria</taxon>
        <taxon>Campylobacterales</taxon>
        <taxon>Campylobacteraceae</taxon>
        <taxon>Campylobacter</taxon>
    </lineage>
</organism>
<evidence type="ECO:0000256" key="7">
    <source>
        <dbReference type="ARBA" id="ARBA00022989"/>
    </source>
</evidence>
<dbReference type="FunFam" id="1.10.3720.10:FF:000009">
    <property type="entry name" value="Amino acid ABC transporter permease"/>
    <property type="match status" value="1"/>
</dbReference>
<dbReference type="STRING" id="1660064.CIGN_0735"/>